<comment type="subcellular location">
    <subcellularLocation>
        <location evidence="2">Cytoplasm</location>
        <location evidence="2">Cytosol</location>
    </subcellularLocation>
    <subcellularLocation>
        <location evidence="2">Nucleus</location>
    </subcellularLocation>
</comment>
<dbReference type="GO" id="GO:0043424">
    <property type="term" value="F:protein histidine kinase binding"/>
    <property type="evidence" value="ECO:0007669"/>
    <property type="project" value="UniProtKB-UniRule"/>
</dbReference>
<dbReference type="Gene3D" id="1.20.120.160">
    <property type="entry name" value="HPT domain"/>
    <property type="match status" value="1"/>
</dbReference>
<comment type="function">
    <text evidence="2">Functions as a two-component phosphorelay mediators between cytokinin sensor histidine kinases and response regulators (B-type ARRs). Plays an important role in propagating cytokinin signal transduction.</text>
</comment>
<evidence type="ECO:0000256" key="2">
    <source>
        <dbReference type="RuleBase" id="RU369004"/>
    </source>
</evidence>
<dbReference type="GO" id="GO:0009927">
    <property type="term" value="F:histidine phosphotransfer kinase activity"/>
    <property type="evidence" value="ECO:0007669"/>
    <property type="project" value="UniProtKB-UniRule"/>
</dbReference>
<dbReference type="InterPro" id="IPR045871">
    <property type="entry name" value="AHP1-5/YPD1"/>
</dbReference>
<dbReference type="AlphaFoldDB" id="A0A8J5KV17"/>
<dbReference type="Proteomes" id="UP000734854">
    <property type="component" value="Unassembled WGS sequence"/>
</dbReference>
<feature type="region of interest" description="Disordered" evidence="3">
    <location>
        <begin position="350"/>
        <end position="411"/>
    </location>
</feature>
<evidence type="ECO:0000256" key="3">
    <source>
        <dbReference type="SAM" id="MobiDB-lite"/>
    </source>
</evidence>
<dbReference type="EMBL" id="JACMSC010000011">
    <property type="protein sequence ID" value="KAG6500453.1"/>
    <property type="molecule type" value="Genomic_DNA"/>
</dbReference>
<evidence type="ECO:0000256" key="1">
    <source>
        <dbReference type="ARBA" id="ARBA00023012"/>
    </source>
</evidence>
<comment type="domain">
    <text evidence="2">Histidine-containing phosphotransfer domain (HPt) contains an active histidine that mediates the phosphotransfer.</text>
</comment>
<organism evidence="5 6">
    <name type="scientific">Zingiber officinale</name>
    <name type="common">Ginger</name>
    <name type="synonym">Amomum zingiber</name>
    <dbReference type="NCBI Taxonomy" id="94328"/>
    <lineage>
        <taxon>Eukaryota</taxon>
        <taxon>Viridiplantae</taxon>
        <taxon>Streptophyta</taxon>
        <taxon>Embryophyta</taxon>
        <taxon>Tracheophyta</taxon>
        <taxon>Spermatophyta</taxon>
        <taxon>Magnoliopsida</taxon>
        <taxon>Liliopsida</taxon>
        <taxon>Zingiberales</taxon>
        <taxon>Zingiberaceae</taxon>
        <taxon>Zingiber</taxon>
    </lineage>
</organism>
<dbReference type="InterPro" id="IPR036641">
    <property type="entry name" value="HPT_dom_sf"/>
</dbReference>
<gene>
    <name evidence="5" type="ORF">ZIOFF_040298</name>
</gene>
<evidence type="ECO:0000313" key="5">
    <source>
        <dbReference type="EMBL" id="KAG6500453.1"/>
    </source>
</evidence>
<dbReference type="PANTHER" id="PTHR28242:SF30">
    <property type="entry name" value="HISTIDINE-CONTAINING PHOSPHOTRANSFER PROTEIN 2"/>
    <property type="match status" value="1"/>
</dbReference>
<name>A0A8J5KV17_ZINOF</name>
<sequence>MLAASLDFLAALAALCLHASFPSLQWRRDKQGSSSPPPDRKDKPFGPLSPIETESSNEGRWTTDLASRGFVPALVVEMTPTEEFNSLMNWMFSEVLNIRRKFGGLYSSLFGLLDQQFQQLQMLQDASNPDFVSEVITLFCKDSEIILAELTKLLNQPVVDFQKVDAYVHQLKGSSSRCLSSLNAMEREYFHLKDKLGTMLQDRWIYKSICKALFDLFFIRLNRMECHSIPMLHLHFLVAIPVLSPREPQAALHGHGLCSIVRPRKVAVQAAQRLWQRATLHRATRVVPDAPCSRLDLPDPPPLNRYRKDPEYQRALEMLTSMCFNTTYLARNEGLFHHVEPVDEQADQVGPNGFASAPNPEDFEDAPNAVKSDFEIPPPQPLMGTGSKDPTNQPQATRIGKSPPCTMYASY</sequence>
<dbReference type="SUPFAM" id="SSF47226">
    <property type="entry name" value="Histidine-containing phosphotransfer domain, HPT domain"/>
    <property type="match status" value="1"/>
</dbReference>
<dbReference type="PANTHER" id="PTHR28242">
    <property type="entry name" value="PHOSPHORELAY INTERMEDIATE PROTEIN YPD1"/>
    <property type="match status" value="1"/>
</dbReference>
<keyword evidence="6" id="KW-1185">Reference proteome</keyword>
<evidence type="ECO:0000256" key="4">
    <source>
        <dbReference type="SAM" id="SignalP"/>
    </source>
</evidence>
<dbReference type="GO" id="GO:0005634">
    <property type="term" value="C:nucleus"/>
    <property type="evidence" value="ECO:0007669"/>
    <property type="project" value="UniProtKB-SubCell"/>
</dbReference>
<proteinExistence type="predicted"/>
<keyword evidence="1 2" id="KW-0902">Two-component regulatory system</keyword>
<keyword evidence="4" id="KW-0732">Signal</keyword>
<keyword evidence="2" id="KW-0932">Cytokinin signaling pathway</keyword>
<feature type="signal peptide" evidence="4">
    <location>
        <begin position="1"/>
        <end position="18"/>
    </location>
</feature>
<feature type="region of interest" description="Disordered" evidence="3">
    <location>
        <begin position="27"/>
        <end position="59"/>
    </location>
</feature>
<evidence type="ECO:0000313" key="6">
    <source>
        <dbReference type="Proteomes" id="UP000734854"/>
    </source>
</evidence>
<feature type="chain" id="PRO_5035226528" description="Histidine-containing phosphotransfer protein" evidence="4">
    <location>
        <begin position="19"/>
        <end position="411"/>
    </location>
</feature>
<comment type="caution">
    <text evidence="5">The sequence shown here is derived from an EMBL/GenBank/DDBJ whole genome shotgun (WGS) entry which is preliminary data.</text>
</comment>
<dbReference type="GO" id="GO:0009736">
    <property type="term" value="P:cytokinin-activated signaling pathway"/>
    <property type="evidence" value="ECO:0007669"/>
    <property type="project" value="UniProtKB-KW"/>
</dbReference>
<dbReference type="GO" id="GO:0000160">
    <property type="term" value="P:phosphorelay signal transduction system"/>
    <property type="evidence" value="ECO:0007669"/>
    <property type="project" value="UniProtKB-UniRule"/>
</dbReference>
<protein>
    <recommendedName>
        <fullName evidence="2">Histidine-containing phosphotransfer protein</fullName>
    </recommendedName>
</protein>
<reference evidence="5 6" key="1">
    <citation type="submission" date="2020-08" db="EMBL/GenBank/DDBJ databases">
        <title>Plant Genome Project.</title>
        <authorList>
            <person name="Zhang R.-G."/>
        </authorList>
    </citation>
    <scope>NUCLEOTIDE SEQUENCE [LARGE SCALE GENOMIC DNA]</scope>
    <source>
        <tissue evidence="5">Rhizome</tissue>
    </source>
</reference>
<dbReference type="GO" id="GO:0005829">
    <property type="term" value="C:cytosol"/>
    <property type="evidence" value="ECO:0007669"/>
    <property type="project" value="UniProtKB-SubCell"/>
</dbReference>
<accession>A0A8J5KV17</accession>